<evidence type="ECO:0008006" key="3">
    <source>
        <dbReference type="Google" id="ProtNLM"/>
    </source>
</evidence>
<dbReference type="EMBL" id="CDOD01000018">
    <property type="protein sequence ID" value="CEN35105.1"/>
    <property type="molecule type" value="Genomic_DNA"/>
</dbReference>
<dbReference type="eggNOG" id="COG0631">
    <property type="taxonomic scope" value="Bacteria"/>
</dbReference>
<evidence type="ECO:0000313" key="2">
    <source>
        <dbReference type="Proteomes" id="UP000038055"/>
    </source>
</evidence>
<dbReference type="RefSeq" id="WP_041991794.1">
    <property type="nucleotide sequence ID" value="NZ_CDOD01000018.1"/>
</dbReference>
<reference evidence="2" key="1">
    <citation type="submission" date="2015-01" db="EMBL/GenBank/DDBJ databases">
        <authorList>
            <person name="MANFREDI Pablo"/>
        </authorList>
    </citation>
    <scope>NUCLEOTIDE SEQUENCE [LARGE SCALE GENOMIC DNA]</scope>
    <source>
        <strain evidence="2">Ccyn2B</strain>
    </source>
</reference>
<dbReference type="AlphaFoldDB" id="A0A0B7H6V5"/>
<proteinExistence type="predicted"/>
<keyword evidence="2" id="KW-1185">Reference proteome</keyword>
<sequence length="291" mass="34384">MKFTIKGFVTNKQSELYSDCADSYAFDTKKHRFAISDGVSISFFSEIWSQILVDNYVKDSCEVNSEFISECQKEWQEKIEEIVHLPNVKWFVKTKYSKKDFAAATFIGLEFLQDEKKWIAQFIGDSFLFFVPKNCSDFQYVLKYPSKRDFVFDNYPDYLASTENNQRGELYTSVEEKIKEGTFFLMTDALSEWFISEMKKDIKSAVDLLVNIENQKDFLKIIQEQRDENLLKNDDSTVLIIEVTNDEQEEFSYSVAHFTNLKNRDFKEQKIDEHIPNKQKENQELSVFDKF</sequence>
<dbReference type="InterPro" id="IPR036457">
    <property type="entry name" value="PPM-type-like_dom_sf"/>
</dbReference>
<name>A0A0B7H6V5_9FLAO</name>
<evidence type="ECO:0000313" key="1">
    <source>
        <dbReference type="EMBL" id="CEN35105.1"/>
    </source>
</evidence>
<organism evidence="1 2">
    <name type="scientific">Capnocytophaga cynodegmi</name>
    <dbReference type="NCBI Taxonomy" id="28189"/>
    <lineage>
        <taxon>Bacteria</taxon>
        <taxon>Pseudomonadati</taxon>
        <taxon>Bacteroidota</taxon>
        <taxon>Flavobacteriia</taxon>
        <taxon>Flavobacteriales</taxon>
        <taxon>Flavobacteriaceae</taxon>
        <taxon>Capnocytophaga</taxon>
    </lineage>
</organism>
<gene>
    <name evidence="1" type="ORF">CCYN2B_250028</name>
</gene>
<protein>
    <recommendedName>
        <fullName evidence="3">PPM-type phosphatase domain-containing protein</fullName>
    </recommendedName>
</protein>
<dbReference type="SUPFAM" id="SSF81606">
    <property type="entry name" value="PP2C-like"/>
    <property type="match status" value="1"/>
</dbReference>
<accession>A0A0B7H6V5</accession>
<dbReference type="STRING" id="28189.CCYN74_130030"/>
<dbReference type="Proteomes" id="UP000038055">
    <property type="component" value="Unassembled WGS sequence"/>
</dbReference>